<dbReference type="SMART" id="SM00303">
    <property type="entry name" value="GPS"/>
    <property type="match status" value="1"/>
</dbReference>
<dbReference type="PANTHER" id="PTHR45692:SF1">
    <property type="entry name" value="G-PROTEIN COUPLED RECEPTORS FAMILY 2 PROFILE 2 DOMAIN-CONTAINING PROTEIN"/>
    <property type="match status" value="1"/>
</dbReference>
<dbReference type="GO" id="GO:0007166">
    <property type="term" value="P:cell surface receptor signaling pathway"/>
    <property type="evidence" value="ECO:0007669"/>
    <property type="project" value="InterPro"/>
</dbReference>
<sequence>MGGTPIGRAECAQGTTFGELAWNITMYLNDCGPLRETNEVVDDIIEKGVTNETVIEVLEVVVVVTDMDIDEEDIVNIANIISNSTALQSGDPGITTLTATIISNFAGKDEDELTTVEENTGAITQILESFEEQLNNLDISDGQSYTALEMNVAVQVTSVEPDDFLSGLTVSASSTSSDLRLTDITLNAGDSLVQGEVLTGTRVSIPSAVLNSLSNGEGSESGVRVALSVFRTPSLFSSQRIRDTNAGQSSFNRTVNSLVMGLTLAGRKMTTLAENIIFKYKPIQSDFQNPECVFWDFEDTLDWSGRGCRQIASSGSEITCSCDHLTNFAVLMDIYAERVEALRIISIIGCAISIVCLVIILITYLSNKNLHVHQSQKIFMCLCGTLLGLYLTFLIMSALDRHPDYPEVTPVPCGILAALVHFFTLSSMAWMGVEGINTYLIVVRVFDAYIPRFMLKASIVAWGVSGLVVLLTGMASQGNYAATDYCFLQKWPSVGGLLIPIAIILLANIVIFSLVVRRLIKSANVASNSDAAGTNRKASIERIKNAVSVLLLLGLTWVTGYLTLIDTTSQVTQTLFIVFNSLQGFYIFILYCARNPVVRAYWAKVCGCGQDSSKSSTRANQGTSQGISLTKTRSTSENDHDYENPSFDDNKEYTDLDFSQGKKGGDPTKPTSSGKEYTDLDFSKIEKGGDPTKSFDGKEDVGPAYEVCII</sequence>
<dbReference type="PROSITE" id="PS50221">
    <property type="entry name" value="GAIN_B"/>
    <property type="match status" value="1"/>
</dbReference>
<protein>
    <submittedName>
        <fullName evidence="10">Uncharacterized protein</fullName>
    </submittedName>
</protein>
<dbReference type="RefSeq" id="XP_030852624.1">
    <property type="nucleotide sequence ID" value="XM_030996764.1"/>
</dbReference>
<feature type="transmembrane region" description="Helical" evidence="7">
    <location>
        <begin position="494"/>
        <end position="516"/>
    </location>
</feature>
<feature type="region of interest" description="Disordered" evidence="6">
    <location>
        <begin position="609"/>
        <end position="702"/>
    </location>
</feature>
<feature type="compositionally biased region" description="Basic and acidic residues" evidence="6">
    <location>
        <begin position="634"/>
        <end position="654"/>
    </location>
</feature>
<evidence type="ECO:0000259" key="9">
    <source>
        <dbReference type="PROSITE" id="PS50261"/>
    </source>
</evidence>
<dbReference type="OMA" id="FMDVALN"/>
<feature type="compositionally biased region" description="Polar residues" evidence="6">
    <location>
        <begin position="610"/>
        <end position="633"/>
    </location>
</feature>
<dbReference type="InterPro" id="IPR057244">
    <property type="entry name" value="GAIN_B"/>
</dbReference>
<dbReference type="KEGG" id="spu:100890003"/>
<dbReference type="InParanoid" id="A0A7M7PIX9"/>
<evidence type="ECO:0000256" key="4">
    <source>
        <dbReference type="ARBA" id="ARBA00023136"/>
    </source>
</evidence>
<dbReference type="EnsemblMetazoa" id="XM_030996765">
    <property type="protein sequence ID" value="XP_030852625"/>
    <property type="gene ID" value="LOC100890003"/>
</dbReference>
<dbReference type="SUPFAM" id="SSF81321">
    <property type="entry name" value="Family A G protein-coupled receptor-like"/>
    <property type="match status" value="1"/>
</dbReference>
<dbReference type="RefSeq" id="XP_030852629.1">
    <property type="nucleotide sequence ID" value="XM_030996769.1"/>
</dbReference>
<feature type="domain" description="G-protein coupled receptors family 2 profile 2" evidence="9">
    <location>
        <begin position="342"/>
        <end position="595"/>
    </location>
</feature>
<evidence type="ECO:0000313" key="10">
    <source>
        <dbReference type="EnsemblMetazoa" id="XP_030852625"/>
    </source>
</evidence>
<name>A0A7M7PIX9_STRPU</name>
<dbReference type="RefSeq" id="XP_030852627.1">
    <property type="nucleotide sequence ID" value="XM_030996767.1"/>
</dbReference>
<dbReference type="InterPro" id="IPR017981">
    <property type="entry name" value="GPCR_2-like_7TM"/>
</dbReference>
<dbReference type="CDD" id="cd15040">
    <property type="entry name" value="7tmB2_Adhesion"/>
    <property type="match status" value="1"/>
</dbReference>
<dbReference type="RefSeq" id="XP_030852626.1">
    <property type="nucleotide sequence ID" value="XM_030996766.1"/>
</dbReference>
<dbReference type="RefSeq" id="XP_030852625.1">
    <property type="nucleotide sequence ID" value="XM_030996765.1"/>
</dbReference>
<dbReference type="OrthoDB" id="6437696at2759"/>
<organism evidence="10 11">
    <name type="scientific">Strongylocentrotus purpuratus</name>
    <name type="common">Purple sea urchin</name>
    <dbReference type="NCBI Taxonomy" id="7668"/>
    <lineage>
        <taxon>Eukaryota</taxon>
        <taxon>Metazoa</taxon>
        <taxon>Echinodermata</taxon>
        <taxon>Eleutherozoa</taxon>
        <taxon>Echinozoa</taxon>
        <taxon>Echinoidea</taxon>
        <taxon>Euechinoidea</taxon>
        <taxon>Echinacea</taxon>
        <taxon>Camarodonta</taxon>
        <taxon>Echinidea</taxon>
        <taxon>Strongylocentrotidae</taxon>
        <taxon>Strongylocentrotus</taxon>
    </lineage>
</organism>
<dbReference type="EnsemblMetazoa" id="XM_030996767">
    <property type="protein sequence ID" value="XP_030852627"/>
    <property type="gene ID" value="LOC100890003"/>
</dbReference>
<evidence type="ECO:0000256" key="5">
    <source>
        <dbReference type="ARBA" id="ARBA00023157"/>
    </source>
</evidence>
<keyword evidence="5" id="KW-1015">Disulfide bond</keyword>
<evidence type="ECO:0000256" key="7">
    <source>
        <dbReference type="SAM" id="Phobius"/>
    </source>
</evidence>
<dbReference type="InterPro" id="IPR046338">
    <property type="entry name" value="GAIN_dom_sf"/>
</dbReference>
<feature type="transmembrane region" description="Helical" evidence="7">
    <location>
        <begin position="546"/>
        <end position="565"/>
    </location>
</feature>
<dbReference type="Proteomes" id="UP000007110">
    <property type="component" value="Unassembled WGS sequence"/>
</dbReference>
<reference evidence="11" key="1">
    <citation type="submission" date="2015-02" db="EMBL/GenBank/DDBJ databases">
        <title>Genome sequencing for Strongylocentrotus purpuratus.</title>
        <authorList>
            <person name="Murali S."/>
            <person name="Liu Y."/>
            <person name="Vee V."/>
            <person name="English A."/>
            <person name="Wang M."/>
            <person name="Skinner E."/>
            <person name="Han Y."/>
            <person name="Muzny D.M."/>
            <person name="Worley K.C."/>
            <person name="Gibbs R.A."/>
        </authorList>
    </citation>
    <scope>NUCLEOTIDE SEQUENCE</scope>
</reference>
<dbReference type="PANTHER" id="PTHR45692">
    <property type="entry name" value="G_PROTEIN_RECEP_F2_4 DOMAIN-CONTAINING PROTEIN"/>
    <property type="match status" value="1"/>
</dbReference>
<proteinExistence type="predicted"/>
<feature type="domain" description="GAIN-B" evidence="8">
    <location>
        <begin position="171"/>
        <end position="338"/>
    </location>
</feature>
<evidence type="ECO:0000313" key="11">
    <source>
        <dbReference type="Proteomes" id="UP000007110"/>
    </source>
</evidence>
<feature type="transmembrane region" description="Helical" evidence="7">
    <location>
        <begin position="344"/>
        <end position="366"/>
    </location>
</feature>
<evidence type="ECO:0000256" key="6">
    <source>
        <dbReference type="SAM" id="MobiDB-lite"/>
    </source>
</evidence>
<evidence type="ECO:0000259" key="8">
    <source>
        <dbReference type="PROSITE" id="PS50221"/>
    </source>
</evidence>
<feature type="transmembrane region" description="Helical" evidence="7">
    <location>
        <begin position="571"/>
        <end position="593"/>
    </location>
</feature>
<dbReference type="InterPro" id="IPR000203">
    <property type="entry name" value="GPS"/>
</dbReference>
<dbReference type="AlphaFoldDB" id="A0A7M7PIX9"/>
<evidence type="ECO:0000256" key="2">
    <source>
        <dbReference type="ARBA" id="ARBA00022692"/>
    </source>
</evidence>
<dbReference type="Gene3D" id="2.60.220.50">
    <property type="match status" value="1"/>
</dbReference>
<reference evidence="10" key="2">
    <citation type="submission" date="2021-01" db="UniProtKB">
        <authorList>
            <consortium name="EnsemblMetazoa"/>
        </authorList>
    </citation>
    <scope>IDENTIFICATION</scope>
</reference>
<dbReference type="PROSITE" id="PS50261">
    <property type="entry name" value="G_PROTEIN_RECEP_F2_4"/>
    <property type="match status" value="1"/>
</dbReference>
<dbReference type="GO" id="GO:0004930">
    <property type="term" value="F:G protein-coupled receptor activity"/>
    <property type="evidence" value="ECO:0007669"/>
    <property type="project" value="InterPro"/>
</dbReference>
<keyword evidence="2 7" id="KW-0812">Transmembrane</keyword>
<feature type="compositionally biased region" description="Basic and acidic residues" evidence="6">
    <location>
        <begin position="676"/>
        <end position="701"/>
    </location>
</feature>
<feature type="transmembrane region" description="Helical" evidence="7">
    <location>
        <begin position="378"/>
        <end position="399"/>
    </location>
</feature>
<dbReference type="Pfam" id="PF01825">
    <property type="entry name" value="GPS"/>
    <property type="match status" value="1"/>
</dbReference>
<feature type="transmembrane region" description="Helical" evidence="7">
    <location>
        <begin position="419"/>
        <end position="441"/>
    </location>
</feature>
<dbReference type="EnsemblMetazoa" id="XM_030996769">
    <property type="protein sequence ID" value="XP_030852629"/>
    <property type="gene ID" value="LOC100890003"/>
</dbReference>
<keyword evidence="3 7" id="KW-1133">Transmembrane helix</keyword>
<dbReference type="InterPro" id="IPR000832">
    <property type="entry name" value="GPCR_2_secretin-like"/>
</dbReference>
<comment type="subcellular location">
    <subcellularLocation>
        <location evidence="1">Membrane</location>
        <topology evidence="1">Multi-pass membrane protein</topology>
    </subcellularLocation>
</comment>
<evidence type="ECO:0000256" key="1">
    <source>
        <dbReference type="ARBA" id="ARBA00004141"/>
    </source>
</evidence>
<dbReference type="Gene3D" id="1.20.1070.10">
    <property type="entry name" value="Rhodopsin 7-helix transmembrane proteins"/>
    <property type="match status" value="1"/>
</dbReference>
<dbReference type="GeneID" id="100890003"/>
<feature type="transmembrane region" description="Helical" evidence="7">
    <location>
        <begin position="453"/>
        <end position="474"/>
    </location>
</feature>
<dbReference type="GO" id="GO:0016020">
    <property type="term" value="C:membrane"/>
    <property type="evidence" value="ECO:0007669"/>
    <property type="project" value="UniProtKB-SubCell"/>
</dbReference>
<dbReference type="EnsemblMetazoa" id="XM_030996764">
    <property type="protein sequence ID" value="XP_030852624"/>
    <property type="gene ID" value="LOC100890003"/>
</dbReference>
<keyword evidence="4 7" id="KW-0472">Membrane</keyword>
<keyword evidence="11" id="KW-1185">Reference proteome</keyword>
<dbReference type="Pfam" id="PF00002">
    <property type="entry name" value="7tm_2"/>
    <property type="match status" value="1"/>
</dbReference>
<accession>A0A7M7PIX9</accession>
<dbReference type="EnsemblMetazoa" id="XM_030996768">
    <property type="protein sequence ID" value="XP_030852628"/>
    <property type="gene ID" value="LOC100890003"/>
</dbReference>
<dbReference type="RefSeq" id="XP_030852628.1">
    <property type="nucleotide sequence ID" value="XM_030996768.1"/>
</dbReference>
<dbReference type="PRINTS" id="PR00249">
    <property type="entry name" value="GPCRSECRETIN"/>
</dbReference>
<dbReference type="EnsemblMetazoa" id="XM_030996766">
    <property type="protein sequence ID" value="XP_030852626"/>
    <property type="gene ID" value="LOC100890003"/>
</dbReference>
<evidence type="ECO:0000256" key="3">
    <source>
        <dbReference type="ARBA" id="ARBA00022989"/>
    </source>
</evidence>